<reference evidence="1" key="1">
    <citation type="submission" date="2023-07" db="EMBL/GenBank/DDBJ databases">
        <title>Genome content predicts the carbon catabolic preferences of heterotrophic bacteria.</title>
        <authorList>
            <person name="Gralka M."/>
        </authorList>
    </citation>
    <scope>NUCLEOTIDE SEQUENCE</scope>
    <source>
        <strain evidence="1">I3M17_2</strain>
    </source>
</reference>
<gene>
    <name evidence="1" type="ORF">Q4521_22535</name>
</gene>
<comment type="caution">
    <text evidence="1">The sequence shown here is derived from an EMBL/GenBank/DDBJ whole genome shotgun (WGS) entry which is preliminary data.</text>
</comment>
<dbReference type="RefSeq" id="WP_303494747.1">
    <property type="nucleotide sequence ID" value="NZ_JAUOPB010000532.1"/>
</dbReference>
<dbReference type="AlphaFoldDB" id="A0AAW7XG11"/>
<organism evidence="1 2">
    <name type="scientific">Saccharophagus degradans</name>
    <dbReference type="NCBI Taxonomy" id="86304"/>
    <lineage>
        <taxon>Bacteria</taxon>
        <taxon>Pseudomonadati</taxon>
        <taxon>Pseudomonadota</taxon>
        <taxon>Gammaproteobacteria</taxon>
        <taxon>Cellvibrionales</taxon>
        <taxon>Cellvibrionaceae</taxon>
        <taxon>Saccharophagus</taxon>
    </lineage>
</organism>
<feature type="non-terminal residue" evidence="1">
    <location>
        <position position="1"/>
    </location>
</feature>
<dbReference type="Proteomes" id="UP001169760">
    <property type="component" value="Unassembled WGS sequence"/>
</dbReference>
<name>A0AAW7XG11_9GAMM</name>
<accession>A0AAW7XG11</accession>
<evidence type="ECO:0000313" key="2">
    <source>
        <dbReference type="Proteomes" id="UP001169760"/>
    </source>
</evidence>
<protein>
    <recommendedName>
        <fullName evidence="3">Glycosyltransferase family 2 protein</fullName>
    </recommendedName>
</protein>
<proteinExistence type="predicted"/>
<evidence type="ECO:0008006" key="3">
    <source>
        <dbReference type="Google" id="ProtNLM"/>
    </source>
</evidence>
<dbReference type="EMBL" id="JAUOPB010000532">
    <property type="protein sequence ID" value="MDO6425269.1"/>
    <property type="molecule type" value="Genomic_DNA"/>
</dbReference>
<evidence type="ECO:0000313" key="1">
    <source>
        <dbReference type="EMBL" id="MDO6425269.1"/>
    </source>
</evidence>
<sequence length="66" mass="7874">SHTYNSPIDLFHDLLKLIVKNKILIVLKKEELELPVGTICRGLLWLFFNNRLLKLLRFLKKKKRNS</sequence>